<evidence type="ECO:0000313" key="9">
    <source>
        <dbReference type="Proteomes" id="UP000281340"/>
    </source>
</evidence>
<comment type="caution">
    <text evidence="8">The sequence shown here is derived from an EMBL/GenBank/DDBJ whole genome shotgun (WGS) entry which is preliminary data.</text>
</comment>
<evidence type="ECO:0000256" key="2">
    <source>
        <dbReference type="ARBA" id="ARBA00022475"/>
    </source>
</evidence>
<name>A0A3L9HUX5_ECOLX</name>
<reference evidence="8 9" key="1">
    <citation type="submission" date="2018-10" db="EMBL/GenBank/DDBJ databases">
        <title>Comparison of Escherichia coli isolates recovered from retail chicken and from chicken fecal samples by antimicrobial susceptibility test and whole genome sequencing.</title>
        <authorList>
            <person name="Tang B."/>
            <person name="Ma Y."/>
            <person name="He X."/>
            <person name="Cao L."/>
            <person name="Xia X."/>
            <person name="Yang H."/>
        </authorList>
    </citation>
    <scope>NUCLEOTIDE SEQUENCE [LARGE SCALE GENOMIC DNA]</scope>
    <source>
        <strain evidence="8 9">CMJH98b</strain>
    </source>
</reference>
<sequence length="144" mass="16397">MSSLNIKQGSDAHFPDYPLASPSNNEIDLLNLISVLWRAKKTVMAVVFAFACAGLLISFILPQKWTSAAVVTPPEPVQWQELEKSFTKLRVLDLDIKIDRTEAFNLFIKKFQSVSLLEEYLRSSPYVMDQLKEAKIDELDLHRA</sequence>
<dbReference type="InterPro" id="IPR050445">
    <property type="entry name" value="Bact_polysacc_biosynth/exp"/>
</dbReference>
<accession>A0A3L9HUX5</accession>
<dbReference type="GO" id="GO:0004713">
    <property type="term" value="F:protein tyrosine kinase activity"/>
    <property type="evidence" value="ECO:0007669"/>
    <property type="project" value="TreeGrafter"/>
</dbReference>
<feature type="transmembrane region" description="Helical" evidence="6">
    <location>
        <begin position="42"/>
        <end position="61"/>
    </location>
</feature>
<feature type="non-terminal residue" evidence="8">
    <location>
        <position position="144"/>
    </location>
</feature>
<dbReference type="EMBL" id="RDDM01000405">
    <property type="protein sequence ID" value="RLY52943.1"/>
    <property type="molecule type" value="Genomic_DNA"/>
</dbReference>
<dbReference type="SUPFAM" id="SSF160355">
    <property type="entry name" value="Bacterial polysaccharide co-polymerase-like"/>
    <property type="match status" value="1"/>
</dbReference>
<feature type="domain" description="Polysaccharide chain length determinant N-terminal" evidence="7">
    <location>
        <begin position="25"/>
        <end position="122"/>
    </location>
</feature>
<proteinExistence type="predicted"/>
<dbReference type="PANTHER" id="PTHR32309">
    <property type="entry name" value="TYROSINE-PROTEIN KINASE"/>
    <property type="match status" value="1"/>
</dbReference>
<evidence type="ECO:0000259" key="7">
    <source>
        <dbReference type="Pfam" id="PF02706"/>
    </source>
</evidence>
<comment type="subcellular location">
    <subcellularLocation>
        <location evidence="1">Cell membrane</location>
        <topology evidence="1">Multi-pass membrane protein</topology>
    </subcellularLocation>
</comment>
<keyword evidence="2" id="KW-1003">Cell membrane</keyword>
<dbReference type="Pfam" id="PF02706">
    <property type="entry name" value="Wzz"/>
    <property type="match status" value="1"/>
</dbReference>
<keyword evidence="4 6" id="KW-1133">Transmembrane helix</keyword>
<gene>
    <name evidence="8" type="ORF">EAI46_25860</name>
</gene>
<evidence type="ECO:0000256" key="4">
    <source>
        <dbReference type="ARBA" id="ARBA00022989"/>
    </source>
</evidence>
<dbReference type="PANTHER" id="PTHR32309:SF13">
    <property type="entry name" value="FERRIC ENTEROBACTIN TRANSPORT PROTEIN FEPE"/>
    <property type="match status" value="1"/>
</dbReference>
<dbReference type="Gene3D" id="3.30.1890.10">
    <property type="entry name" value="FepE-like"/>
    <property type="match status" value="1"/>
</dbReference>
<dbReference type="InterPro" id="IPR003856">
    <property type="entry name" value="LPS_length_determ_N"/>
</dbReference>
<keyword evidence="5 6" id="KW-0472">Membrane</keyword>
<evidence type="ECO:0000256" key="5">
    <source>
        <dbReference type="ARBA" id="ARBA00023136"/>
    </source>
</evidence>
<protein>
    <submittedName>
        <fullName evidence="8">LPS O-antigen length regulator</fullName>
    </submittedName>
</protein>
<organism evidence="8 9">
    <name type="scientific">Escherichia coli</name>
    <dbReference type="NCBI Taxonomy" id="562"/>
    <lineage>
        <taxon>Bacteria</taxon>
        <taxon>Pseudomonadati</taxon>
        <taxon>Pseudomonadota</taxon>
        <taxon>Gammaproteobacteria</taxon>
        <taxon>Enterobacterales</taxon>
        <taxon>Enterobacteriaceae</taxon>
        <taxon>Escherichia</taxon>
    </lineage>
</organism>
<dbReference type="GO" id="GO:0005886">
    <property type="term" value="C:plasma membrane"/>
    <property type="evidence" value="ECO:0007669"/>
    <property type="project" value="UniProtKB-SubCell"/>
</dbReference>
<evidence type="ECO:0000256" key="3">
    <source>
        <dbReference type="ARBA" id="ARBA00022692"/>
    </source>
</evidence>
<keyword evidence="3 6" id="KW-0812">Transmembrane</keyword>
<evidence type="ECO:0000256" key="6">
    <source>
        <dbReference type="SAM" id="Phobius"/>
    </source>
</evidence>
<evidence type="ECO:0000256" key="1">
    <source>
        <dbReference type="ARBA" id="ARBA00004651"/>
    </source>
</evidence>
<dbReference type="Proteomes" id="UP000281340">
    <property type="component" value="Unassembled WGS sequence"/>
</dbReference>
<evidence type="ECO:0000313" key="8">
    <source>
        <dbReference type="EMBL" id="RLY52943.1"/>
    </source>
</evidence>
<dbReference type="AlphaFoldDB" id="A0A3L9HUX5"/>